<name>A0A2K3Q7B2_9HYPO</name>
<dbReference type="AlphaFoldDB" id="A0A2K3Q7B2"/>
<dbReference type="OrthoDB" id="5425892at2759"/>
<accession>A0A2K3Q7B2</accession>
<feature type="compositionally biased region" description="Low complexity" evidence="1">
    <location>
        <begin position="1"/>
        <end position="12"/>
    </location>
</feature>
<feature type="region of interest" description="Disordered" evidence="1">
    <location>
        <begin position="1"/>
        <end position="72"/>
    </location>
</feature>
<keyword evidence="3" id="KW-1185">Reference proteome</keyword>
<evidence type="ECO:0000313" key="2">
    <source>
        <dbReference type="EMBL" id="PNY23465.1"/>
    </source>
</evidence>
<organism evidence="2 3">
    <name type="scientific">Tolypocladium capitatum</name>
    <dbReference type="NCBI Taxonomy" id="45235"/>
    <lineage>
        <taxon>Eukaryota</taxon>
        <taxon>Fungi</taxon>
        <taxon>Dikarya</taxon>
        <taxon>Ascomycota</taxon>
        <taxon>Pezizomycotina</taxon>
        <taxon>Sordariomycetes</taxon>
        <taxon>Hypocreomycetidae</taxon>
        <taxon>Hypocreales</taxon>
        <taxon>Ophiocordycipitaceae</taxon>
        <taxon>Tolypocladium</taxon>
    </lineage>
</organism>
<feature type="compositionally biased region" description="Basic and acidic residues" evidence="1">
    <location>
        <begin position="39"/>
        <end position="52"/>
    </location>
</feature>
<evidence type="ECO:0000256" key="1">
    <source>
        <dbReference type="SAM" id="MobiDB-lite"/>
    </source>
</evidence>
<dbReference type="EMBL" id="NRSZ01001091">
    <property type="protein sequence ID" value="PNY23465.1"/>
    <property type="molecule type" value="Genomic_DNA"/>
</dbReference>
<feature type="non-terminal residue" evidence="2">
    <location>
        <position position="72"/>
    </location>
</feature>
<reference evidence="2 3" key="1">
    <citation type="submission" date="2017-08" db="EMBL/GenBank/DDBJ databases">
        <title>Harnessing the power of phylogenomics to disentangle the directionality and signatures of interkingdom host jumping in the parasitic fungal genus Tolypocladium.</title>
        <authorList>
            <person name="Quandt C.A."/>
            <person name="Patterson W."/>
            <person name="Spatafora J.W."/>
        </authorList>
    </citation>
    <scope>NUCLEOTIDE SEQUENCE [LARGE SCALE GENOMIC DNA]</scope>
    <source>
        <strain evidence="2 3">CBS 113982</strain>
    </source>
</reference>
<protein>
    <submittedName>
        <fullName evidence="2">Uncharacterized protein</fullName>
    </submittedName>
</protein>
<comment type="caution">
    <text evidence="2">The sequence shown here is derived from an EMBL/GenBank/DDBJ whole genome shotgun (WGS) entry which is preliminary data.</text>
</comment>
<dbReference type="Proteomes" id="UP000236621">
    <property type="component" value="Unassembled WGS sequence"/>
</dbReference>
<evidence type="ECO:0000313" key="3">
    <source>
        <dbReference type="Proteomes" id="UP000236621"/>
    </source>
</evidence>
<proteinExistence type="predicted"/>
<gene>
    <name evidence="2" type="ORF">TCAP_06590</name>
</gene>
<sequence length="72" mass="7792">MPPSTSSTTVPTRPAPDKHDAEAGAAHAMDRANSWTPSLDRRQSWSKEDQKRALQMSGIGAVKTGPGFTEKR</sequence>